<organism evidence="1">
    <name type="scientific">Hexamita inflata</name>
    <dbReference type="NCBI Taxonomy" id="28002"/>
    <lineage>
        <taxon>Eukaryota</taxon>
        <taxon>Metamonada</taxon>
        <taxon>Diplomonadida</taxon>
        <taxon>Hexamitidae</taxon>
        <taxon>Hexamitinae</taxon>
        <taxon>Hexamita</taxon>
    </lineage>
</organism>
<reference evidence="2 3" key="2">
    <citation type="submission" date="2024-07" db="EMBL/GenBank/DDBJ databases">
        <authorList>
            <person name="Akdeniz Z."/>
        </authorList>
    </citation>
    <scope>NUCLEOTIDE SEQUENCE [LARGE SCALE GENOMIC DNA]</scope>
</reference>
<accession>A0AA86RMG9</accession>
<name>A0AA86RMG9_9EUKA</name>
<gene>
    <name evidence="1" type="ORF">HINF_LOCUS62212</name>
    <name evidence="2" type="ORF">HINF_LOCUS64353</name>
</gene>
<evidence type="ECO:0000313" key="1">
    <source>
        <dbReference type="EMBL" id="CAI9974567.1"/>
    </source>
</evidence>
<dbReference type="EMBL" id="CATOUU010001151">
    <property type="protein sequence ID" value="CAI9974567.1"/>
    <property type="molecule type" value="Genomic_DNA"/>
</dbReference>
<protein>
    <submittedName>
        <fullName evidence="2">Hypothetical_protein</fullName>
    </submittedName>
</protein>
<comment type="caution">
    <text evidence="1">The sequence shown here is derived from an EMBL/GenBank/DDBJ whole genome shotgun (WGS) entry which is preliminary data.</text>
</comment>
<dbReference type="EMBL" id="CAXDID020000412">
    <property type="protein sequence ID" value="CAL6088868.1"/>
    <property type="molecule type" value="Genomic_DNA"/>
</dbReference>
<evidence type="ECO:0000313" key="3">
    <source>
        <dbReference type="Proteomes" id="UP001642409"/>
    </source>
</evidence>
<dbReference type="AlphaFoldDB" id="A0AA86RMG9"/>
<reference evidence="1" key="1">
    <citation type="submission" date="2023-06" db="EMBL/GenBank/DDBJ databases">
        <authorList>
            <person name="Kurt Z."/>
        </authorList>
    </citation>
    <scope>NUCLEOTIDE SEQUENCE</scope>
</reference>
<dbReference type="Proteomes" id="UP001642409">
    <property type="component" value="Unassembled WGS sequence"/>
</dbReference>
<keyword evidence="3" id="KW-1185">Reference proteome</keyword>
<sequence>MQLSLVRQYELLSNRTRSIRILPFEKTTENQRENLVSYSTKSIFSSAFAMVFSGKFKCCSVRMLKQRKIIEIEGEMSEYEHVVKGIDLQGPEACKAYSQLNKTDMTVYNQPITVKTLDKCVFMLISEQDLNLFLK</sequence>
<evidence type="ECO:0000313" key="2">
    <source>
        <dbReference type="EMBL" id="CAL6088868.1"/>
    </source>
</evidence>
<proteinExistence type="predicted"/>